<name>A0A9P7E2L9_9AGAM</name>
<gene>
    <name evidence="1" type="ORF">HD556DRAFT_1452292</name>
</gene>
<dbReference type="AlphaFoldDB" id="A0A9P7E2L9"/>
<dbReference type="GeneID" id="64601833"/>
<accession>A0A9P7E2L9</accession>
<dbReference type="RefSeq" id="XP_041167507.1">
    <property type="nucleotide sequence ID" value="XM_041308069.1"/>
</dbReference>
<sequence>MTKVLMQTRNDEYKSNLILSKGLDFVEEEEEQITHQTFKFDPNDLGNEEEYTSVKAEIQGKDSKEPSGHYSLMYKVEVHCGWSTATLDELKGDLIGAKKCIPQGTTLKRSSERHSKMMVVNLSREKNIHELSCKQSDHEQISRFQTCTVQEKQILTLAIT</sequence>
<protein>
    <submittedName>
        <fullName evidence="1">Uncharacterized protein</fullName>
    </submittedName>
</protein>
<dbReference type="EMBL" id="JABBWE010000001">
    <property type="protein sequence ID" value="KAG1809842.1"/>
    <property type="molecule type" value="Genomic_DNA"/>
</dbReference>
<keyword evidence="2" id="KW-1185">Reference proteome</keyword>
<organism evidence="1 2">
    <name type="scientific">Suillus plorans</name>
    <dbReference type="NCBI Taxonomy" id="116603"/>
    <lineage>
        <taxon>Eukaryota</taxon>
        <taxon>Fungi</taxon>
        <taxon>Dikarya</taxon>
        <taxon>Basidiomycota</taxon>
        <taxon>Agaricomycotina</taxon>
        <taxon>Agaricomycetes</taxon>
        <taxon>Agaricomycetidae</taxon>
        <taxon>Boletales</taxon>
        <taxon>Suillineae</taxon>
        <taxon>Suillaceae</taxon>
        <taxon>Suillus</taxon>
    </lineage>
</organism>
<evidence type="ECO:0000313" key="1">
    <source>
        <dbReference type="EMBL" id="KAG1809842.1"/>
    </source>
</evidence>
<reference evidence="1" key="1">
    <citation type="journal article" date="2020" name="New Phytol.">
        <title>Comparative genomics reveals dynamic genome evolution in host specialist ectomycorrhizal fungi.</title>
        <authorList>
            <person name="Lofgren L.A."/>
            <person name="Nguyen N.H."/>
            <person name="Vilgalys R."/>
            <person name="Ruytinx J."/>
            <person name="Liao H.L."/>
            <person name="Branco S."/>
            <person name="Kuo A."/>
            <person name="LaButti K."/>
            <person name="Lipzen A."/>
            <person name="Andreopoulos W."/>
            <person name="Pangilinan J."/>
            <person name="Riley R."/>
            <person name="Hundley H."/>
            <person name="Na H."/>
            <person name="Barry K."/>
            <person name="Grigoriev I.V."/>
            <person name="Stajich J.E."/>
            <person name="Kennedy P.G."/>
        </authorList>
    </citation>
    <scope>NUCLEOTIDE SEQUENCE</scope>
    <source>
        <strain evidence="1">S12</strain>
    </source>
</reference>
<evidence type="ECO:0000313" key="2">
    <source>
        <dbReference type="Proteomes" id="UP000719766"/>
    </source>
</evidence>
<proteinExistence type="predicted"/>
<dbReference type="Proteomes" id="UP000719766">
    <property type="component" value="Unassembled WGS sequence"/>
</dbReference>
<comment type="caution">
    <text evidence="1">The sequence shown here is derived from an EMBL/GenBank/DDBJ whole genome shotgun (WGS) entry which is preliminary data.</text>
</comment>